<dbReference type="Gene3D" id="2.60.40.10">
    <property type="entry name" value="Immunoglobulins"/>
    <property type="match status" value="1"/>
</dbReference>
<organism evidence="2 3">
    <name type="scientific">Pedobacter fastidiosus</name>
    <dbReference type="NCBI Taxonomy" id="2765361"/>
    <lineage>
        <taxon>Bacteria</taxon>
        <taxon>Pseudomonadati</taxon>
        <taxon>Bacteroidota</taxon>
        <taxon>Sphingobacteriia</taxon>
        <taxon>Sphingobacteriales</taxon>
        <taxon>Sphingobacteriaceae</taxon>
        <taxon>Pedobacter</taxon>
    </lineage>
</organism>
<protein>
    <recommendedName>
        <fullName evidence="1">Fibronectin type-III domain-containing protein</fullName>
    </recommendedName>
</protein>
<evidence type="ECO:0000259" key="1">
    <source>
        <dbReference type="PROSITE" id="PS50853"/>
    </source>
</evidence>
<gene>
    <name evidence="2" type="ORF">H7U22_12885</name>
</gene>
<dbReference type="InterPro" id="IPR003961">
    <property type="entry name" value="FN3_dom"/>
</dbReference>
<dbReference type="EMBL" id="JACRYL010000010">
    <property type="protein sequence ID" value="MBC6111315.1"/>
    <property type="molecule type" value="Genomic_DNA"/>
</dbReference>
<keyword evidence="3" id="KW-1185">Reference proteome</keyword>
<sequence>MDFKGLENRRRNSAKGNNKVLIQEMIKSISAYFSEKLTKPFLLFCLMLIAFCLKAQTYPVQVMPVLIPPYTLQTSSYYNGASERLAVVLTNTDLQKPVLSVRLRMYIEGQNAKLQSRDGVYYPTINLDAGVPTRIALSDLAPYFNADNLNFQGITRAQYIQNGKLPEGFYQFCFEAVEVTTGKVVSRKSCSMAWISLSDPPLLNLPRKGESIASREVQNIVFQWTPRSLGSPNSAFNTEYEFTLAELWDTGIAPEAAFGTVQPLYQTTVKTTTLLLGPSEPQLIPGKRYAWRVRAVSTSPAGDPTDSYRNNGYSEIYWFTYQSNCRPPVGINASITGGRATITWSPDAAGGVPEGGYTLQYRERSQSSSQWYSYSTINPRIMLYDLKPGLTYEYRVGSSCSTGFTGDLDGATYSDLLTLVMSGNVGDTTTTNCGMIAPEIAIANRTPITTLGIGDLFTAGKFPVKITEIISGGNGSSVTGKGYVTIPMLGQMNVKVSFTGIGINSDRQLYNGVVETTYDVKEGQIGDIDDIIEGGNGTGIVRTGADAADHNVDFPIRSIDDIKVELKDADGNTVPAGGSGTTQAVIKVNGPNGKTETINADKLPTTIKDSEGNIYKVDEKGKVTKISENVPLNMTPAQLNTLAADKGVVNFIDYPEKQVYAFDAYKELYGKSSLFGKEYENLNGYYVNAKAIIPGKTDVVKATILLKDNQLKADSVQFITGKGAKLSKNHLTGNDYEITTVGGPANDAQEIYAVYPQGNGKYLSLGKLLLASYKAENYKINLVPVNGATANENEIATKLNRIYNPIGVSFTVSKAADFADKSWDLNNDGKLAVSGSGLLSTQTAEMKALNNAYKAANPALAKDIATLFVLGTSDSTSSLKGDMPRNKQFGYLFNGADGSVAAHEIGHGLFSLKHTFDGFGFVKGEMASNLMDYPNGEKLTKFQWDIVHAPGVVVGLFEKDADAQDIVVSNLKEIYKKYGQDGKLTFLSPSGQPITIKEEIVELSFSSFEDQWYQDKFNQNSYLPIGALQSFTLKDGRKFTAARIVNSTGTSVKIAGYCTTFGTSSSECKDSYLDTESKKQLNNKIVLGFLGIDKSYPVFKIYGADKNKFVFADIPAQNSAAGTQVSLFYAANFIEGEALNIASNIQPLNLKELLFINQFGNQDVQGISALYLLRMAYFLKNMPQLNDCMGLAGQSTANSLNSSYNQKIISGLNSNSGNTGVNVKIPFFKVADITAVMSTPKYLPELHNLLEKMFFTLKNNSATINSLEDKDIDDVVDLLAINDKVGRECLLTTLPINIRMQIIRKHTQWTTSNSKEVFVSDLMDYINYEDAPKLLDSLAANNYSLYWSLYNDQYFQSDKDRLAGIISNLIINLKKGEINSLNKSITASSDKYIYLCKENVIDAVVVPICKVMSAQDGNDISVKIFDISNTFSNESVSDSYKGAPFDLVKVVFTSNFQFKMMDGKKIEKGDSTVVPLIWLDWLINKQENTTNWTLVRIGADAVAVVAAVATVNPEIVVIVDAGMAATDIVVQLSSDKLRSTYASNSTAIAFLDGWDQLYGVYGGVRLGQIVFNPSNWVKTMDGLRTAGKNLRGTADLFYNVYKLVKNSNGSVKIIIDAQRDVFGNLLRKIAIETELAEHCTRADEIFMTIQGRKFLVGVKATLRNTSSAIADFELAENAANVSGMVLSNLNRLPANLTSTRVLETIKAVKCIGYAEPITFDVVLASDGNYYAANVVENNQNIDNLIAKLTGDDAKYITVLNSDLRSSNTLLSALTNKPALLNEWLLLEKAGSKVVKLDVSYLEKFDKLQAKVQEMVALFSDTKQASTLTKFLDDCDDVAFRSFINEGENIDYVKSFLEYKNGIDVSAERASVINDEIREITDIAVREKAIKWYDRSLLIQGNLSKFKKANAFGDANSVKIASNSNPPCNAWGGNAGKVVHKQLDLKAVNGKHVVLDDGIVDLTPVAYTGPNNNIPIYKLIYHDSKLTDAAAWTKNQTTEIIEALKNKSAPNDFVEFEVRTVNDKLPPNSPLVTTSKVRIYRADVYKSISNGDGLSIIQTKKIF</sequence>
<dbReference type="CDD" id="cd00063">
    <property type="entry name" value="FN3"/>
    <property type="match status" value="1"/>
</dbReference>
<reference evidence="2 3" key="1">
    <citation type="submission" date="2020-08" db="EMBL/GenBank/DDBJ databases">
        <authorList>
            <person name="Sun Q."/>
            <person name="Inoue M."/>
        </authorList>
    </citation>
    <scope>NUCLEOTIDE SEQUENCE [LARGE SCALE GENOMIC DNA]</scope>
    <source>
        <strain evidence="2 3">CCM 8938</strain>
    </source>
</reference>
<accession>A0ABR7KT95</accession>
<comment type="caution">
    <text evidence="2">The sequence shown here is derived from an EMBL/GenBank/DDBJ whole genome shotgun (WGS) entry which is preliminary data.</text>
</comment>
<dbReference type="InterPro" id="IPR036116">
    <property type="entry name" value="FN3_sf"/>
</dbReference>
<proteinExistence type="predicted"/>
<dbReference type="InterPro" id="IPR013783">
    <property type="entry name" value="Ig-like_fold"/>
</dbReference>
<dbReference type="Proteomes" id="UP000652755">
    <property type="component" value="Unassembled WGS sequence"/>
</dbReference>
<dbReference type="PROSITE" id="PS50853">
    <property type="entry name" value="FN3"/>
    <property type="match status" value="1"/>
</dbReference>
<feature type="domain" description="Fibronectin type-III" evidence="1">
    <location>
        <begin position="327"/>
        <end position="424"/>
    </location>
</feature>
<evidence type="ECO:0000313" key="3">
    <source>
        <dbReference type="Proteomes" id="UP000652755"/>
    </source>
</evidence>
<dbReference type="RefSeq" id="WP_187071813.1">
    <property type="nucleotide sequence ID" value="NZ_JACRYL010000010.1"/>
</dbReference>
<name>A0ABR7KT95_9SPHI</name>
<dbReference type="SUPFAM" id="SSF49265">
    <property type="entry name" value="Fibronectin type III"/>
    <property type="match status" value="1"/>
</dbReference>
<evidence type="ECO:0000313" key="2">
    <source>
        <dbReference type="EMBL" id="MBC6111315.1"/>
    </source>
</evidence>